<keyword evidence="4" id="KW-0547">Nucleotide-binding</keyword>
<dbReference type="InterPro" id="IPR036097">
    <property type="entry name" value="HisK_dim/P_sf"/>
</dbReference>
<reference evidence="10" key="1">
    <citation type="submission" date="2017-01" db="EMBL/GenBank/DDBJ databases">
        <authorList>
            <person name="Varghese N."/>
            <person name="Submissions S."/>
        </authorList>
    </citation>
    <scope>NUCLEOTIDE SEQUENCE [LARGE SCALE GENOMIC DNA]</scope>
    <source>
        <strain evidence="10">DSM 23145</strain>
    </source>
</reference>
<dbReference type="SUPFAM" id="SSF47384">
    <property type="entry name" value="Homodimeric domain of signal transducing histidine kinase"/>
    <property type="match status" value="1"/>
</dbReference>
<protein>
    <recommendedName>
        <fullName evidence="2">histidine kinase</fullName>
        <ecNumber evidence="2">2.7.13.3</ecNumber>
    </recommendedName>
</protein>
<dbReference type="GO" id="GO:0030295">
    <property type="term" value="F:protein kinase activator activity"/>
    <property type="evidence" value="ECO:0007669"/>
    <property type="project" value="TreeGrafter"/>
</dbReference>
<dbReference type="InterPro" id="IPR003594">
    <property type="entry name" value="HATPase_dom"/>
</dbReference>
<accession>A0A1N7MWG6</accession>
<evidence type="ECO:0000256" key="7">
    <source>
        <dbReference type="ARBA" id="ARBA00023012"/>
    </source>
</evidence>
<dbReference type="Gene3D" id="3.30.565.10">
    <property type="entry name" value="Histidine kinase-like ATPase, C-terminal domain"/>
    <property type="match status" value="1"/>
</dbReference>
<dbReference type="PROSITE" id="PS50109">
    <property type="entry name" value="HIS_KIN"/>
    <property type="match status" value="1"/>
</dbReference>
<dbReference type="InterPro" id="IPR050351">
    <property type="entry name" value="BphY/WalK/GraS-like"/>
</dbReference>
<evidence type="ECO:0000256" key="6">
    <source>
        <dbReference type="ARBA" id="ARBA00022840"/>
    </source>
</evidence>
<gene>
    <name evidence="9" type="ORF">SAMN05421789_11086</name>
</gene>
<proteinExistence type="predicted"/>
<dbReference type="STRING" id="713588.SAMN05421789_11086"/>
<dbReference type="AlphaFoldDB" id="A0A1N7MWG6"/>
<organism evidence="9 10">
    <name type="scientific">Kaistella chaponensis</name>
    <dbReference type="NCBI Taxonomy" id="713588"/>
    <lineage>
        <taxon>Bacteria</taxon>
        <taxon>Pseudomonadati</taxon>
        <taxon>Bacteroidota</taxon>
        <taxon>Flavobacteriia</taxon>
        <taxon>Flavobacteriales</taxon>
        <taxon>Weeksellaceae</taxon>
        <taxon>Chryseobacterium group</taxon>
        <taxon>Kaistella</taxon>
    </lineage>
</organism>
<keyword evidence="6" id="KW-0067">ATP-binding</keyword>
<comment type="catalytic activity">
    <reaction evidence="1">
        <text>ATP + protein L-histidine = ADP + protein N-phospho-L-histidine.</text>
        <dbReference type="EC" id="2.7.13.3"/>
    </reaction>
</comment>
<dbReference type="PANTHER" id="PTHR42878">
    <property type="entry name" value="TWO-COMPONENT HISTIDINE KINASE"/>
    <property type="match status" value="1"/>
</dbReference>
<evidence type="ECO:0000313" key="10">
    <source>
        <dbReference type="Proteomes" id="UP000185839"/>
    </source>
</evidence>
<keyword evidence="3" id="KW-0808">Transferase</keyword>
<dbReference type="InterPro" id="IPR036890">
    <property type="entry name" value="HATPase_C_sf"/>
</dbReference>
<dbReference type="CDD" id="cd00082">
    <property type="entry name" value="HisKA"/>
    <property type="match status" value="1"/>
</dbReference>
<keyword evidence="7" id="KW-0902">Two-component regulatory system</keyword>
<name>A0A1N7MWG6_9FLAO</name>
<evidence type="ECO:0000256" key="2">
    <source>
        <dbReference type="ARBA" id="ARBA00012438"/>
    </source>
</evidence>
<dbReference type="Proteomes" id="UP000185839">
    <property type="component" value="Unassembled WGS sequence"/>
</dbReference>
<dbReference type="Gene3D" id="1.10.287.130">
    <property type="match status" value="1"/>
</dbReference>
<keyword evidence="5 9" id="KW-0418">Kinase</keyword>
<dbReference type="EMBL" id="FTOI01000010">
    <property type="protein sequence ID" value="SIS90281.1"/>
    <property type="molecule type" value="Genomic_DNA"/>
</dbReference>
<dbReference type="SMART" id="SM00387">
    <property type="entry name" value="HATPase_c"/>
    <property type="match status" value="1"/>
</dbReference>
<dbReference type="GO" id="GO:0000155">
    <property type="term" value="F:phosphorelay sensor kinase activity"/>
    <property type="evidence" value="ECO:0007669"/>
    <property type="project" value="InterPro"/>
</dbReference>
<evidence type="ECO:0000259" key="8">
    <source>
        <dbReference type="PROSITE" id="PS50109"/>
    </source>
</evidence>
<evidence type="ECO:0000256" key="3">
    <source>
        <dbReference type="ARBA" id="ARBA00022679"/>
    </source>
</evidence>
<dbReference type="GO" id="GO:0005524">
    <property type="term" value="F:ATP binding"/>
    <property type="evidence" value="ECO:0007669"/>
    <property type="project" value="UniProtKB-KW"/>
</dbReference>
<keyword evidence="10" id="KW-1185">Reference proteome</keyword>
<dbReference type="GO" id="GO:0000156">
    <property type="term" value="F:phosphorelay response regulator activity"/>
    <property type="evidence" value="ECO:0007669"/>
    <property type="project" value="TreeGrafter"/>
</dbReference>
<dbReference type="Pfam" id="PF02518">
    <property type="entry name" value="HATPase_c"/>
    <property type="match status" value="1"/>
</dbReference>
<feature type="domain" description="Histidine kinase" evidence="8">
    <location>
        <begin position="87"/>
        <end position="297"/>
    </location>
</feature>
<evidence type="ECO:0000256" key="4">
    <source>
        <dbReference type="ARBA" id="ARBA00022741"/>
    </source>
</evidence>
<dbReference type="InterPro" id="IPR005467">
    <property type="entry name" value="His_kinase_dom"/>
</dbReference>
<dbReference type="InterPro" id="IPR003661">
    <property type="entry name" value="HisK_dim/P_dom"/>
</dbReference>
<dbReference type="GO" id="GO:0007234">
    <property type="term" value="P:osmosensory signaling via phosphorelay pathway"/>
    <property type="evidence" value="ECO:0007669"/>
    <property type="project" value="TreeGrafter"/>
</dbReference>
<evidence type="ECO:0000313" key="9">
    <source>
        <dbReference type="EMBL" id="SIS90281.1"/>
    </source>
</evidence>
<sequence length="297" mass="34093">MKPNNELIKKKSLCRLLLVISLYPNVDYLFDPVVIAEEFFWVSSIGGSFTADILSISVFRKKINIILHHLNAELENANKTKMRFFGILNHDLRSPVVGLIHFLKLKKEAPELLDEETKNRLENQTFKSAENLLVQMEDLLLWSKGQMDHFQPEKKLIFVDEVFEDIKENFGWEDRVHISFENPDNLQIFTDKEYLKTLTRNLTNNALKILEKIENPTIIWKAVAQKKFVELSITDNGKGAAPEKFRALFDENVSIGIKSGLGMHLIRDLSKAINPEIIVNSKENTGTCISILIEKPS</sequence>
<evidence type="ECO:0000256" key="1">
    <source>
        <dbReference type="ARBA" id="ARBA00000085"/>
    </source>
</evidence>
<dbReference type="SUPFAM" id="SSF55874">
    <property type="entry name" value="ATPase domain of HSP90 chaperone/DNA topoisomerase II/histidine kinase"/>
    <property type="match status" value="1"/>
</dbReference>
<dbReference type="EC" id="2.7.13.3" evidence="2"/>
<dbReference type="PANTHER" id="PTHR42878:SF7">
    <property type="entry name" value="SENSOR HISTIDINE KINASE GLRK"/>
    <property type="match status" value="1"/>
</dbReference>
<evidence type="ECO:0000256" key="5">
    <source>
        <dbReference type="ARBA" id="ARBA00022777"/>
    </source>
</evidence>